<feature type="binding site" evidence="3">
    <location>
        <position position="6"/>
    </location>
    <ligand>
        <name>Zn(2+)</name>
        <dbReference type="ChEBI" id="CHEBI:29105"/>
    </ligand>
</feature>
<comment type="caution">
    <text evidence="5">The sequence shown here is derived from an EMBL/GenBank/DDBJ whole genome shotgun (WGS) entry which is preliminary data.</text>
</comment>
<name>A0AAX1USA7_CERSP</name>
<keyword evidence="1 3" id="KW-0479">Metal-binding</keyword>
<comment type="subunit">
    <text evidence="3">Interacts with GyrB.</text>
</comment>
<dbReference type="InterPro" id="IPR005584">
    <property type="entry name" value="DNA_gyrase_inhibitor_YacG"/>
</dbReference>
<evidence type="ECO:0000256" key="2">
    <source>
        <dbReference type="ARBA" id="ARBA00022833"/>
    </source>
</evidence>
<feature type="binding site" evidence="3">
    <location>
        <position position="3"/>
    </location>
    <ligand>
        <name>Zn(2+)</name>
        <dbReference type="ChEBI" id="CHEBI:29105"/>
    </ligand>
</feature>
<dbReference type="GeneID" id="67447369"/>
<feature type="binding site" evidence="3">
    <location>
        <position position="22"/>
    </location>
    <ligand>
        <name>Zn(2+)</name>
        <dbReference type="ChEBI" id="CHEBI:29105"/>
    </ligand>
</feature>
<dbReference type="PANTHER" id="PTHR36150">
    <property type="entry name" value="DNA GYRASE INHIBITOR YACG"/>
    <property type="match status" value="1"/>
</dbReference>
<dbReference type="SUPFAM" id="SSF57716">
    <property type="entry name" value="Glucocorticoid receptor-like (DNA-binding domain)"/>
    <property type="match status" value="1"/>
</dbReference>
<dbReference type="Gene3D" id="3.30.50.10">
    <property type="entry name" value="Erythroid Transcription Factor GATA-1, subunit A"/>
    <property type="match status" value="1"/>
</dbReference>
<feature type="region of interest" description="Disordered" evidence="4">
    <location>
        <begin position="36"/>
        <end position="60"/>
    </location>
</feature>
<evidence type="ECO:0000313" key="6">
    <source>
        <dbReference type="Proteomes" id="UP000266305"/>
    </source>
</evidence>
<dbReference type="GO" id="GO:0006355">
    <property type="term" value="P:regulation of DNA-templated transcription"/>
    <property type="evidence" value="ECO:0007669"/>
    <property type="project" value="InterPro"/>
</dbReference>
<evidence type="ECO:0000256" key="1">
    <source>
        <dbReference type="ARBA" id="ARBA00022723"/>
    </source>
</evidence>
<dbReference type="HAMAP" id="MF_00649">
    <property type="entry name" value="DNA_gyrase_inhibitor_YacG"/>
    <property type="match status" value="1"/>
</dbReference>
<gene>
    <name evidence="3 5" type="primary">yacG</name>
    <name evidence="5" type="ORF">D1114_01710</name>
</gene>
<dbReference type="RefSeq" id="WP_002720789.1">
    <property type="nucleotide sequence ID" value="NZ_BJXO01000002.1"/>
</dbReference>
<evidence type="ECO:0000256" key="4">
    <source>
        <dbReference type="SAM" id="MobiDB-lite"/>
    </source>
</evidence>
<reference evidence="5 6" key="1">
    <citation type="submission" date="2018-08" db="EMBL/GenBank/DDBJ databases">
        <title>Draft genome sequence of Rhodobacter sphaeroides FY.</title>
        <authorList>
            <person name="Rayyan A."/>
            <person name="Meyer T.E."/>
            <person name="Kyndt J.A."/>
        </authorList>
    </citation>
    <scope>NUCLEOTIDE SEQUENCE [LARGE SCALE GENOMIC DNA]</scope>
    <source>
        <strain evidence="5 6">FY</strain>
    </source>
</reference>
<proteinExistence type="inferred from homology"/>
<dbReference type="PANTHER" id="PTHR36150:SF1">
    <property type="entry name" value="DNA GYRASE INHIBITOR YACG"/>
    <property type="match status" value="1"/>
</dbReference>
<evidence type="ECO:0000313" key="5">
    <source>
        <dbReference type="EMBL" id="RHZ98829.1"/>
    </source>
</evidence>
<evidence type="ECO:0000256" key="3">
    <source>
        <dbReference type="HAMAP-Rule" id="MF_00649"/>
    </source>
</evidence>
<accession>A0AAX1USA7</accession>
<organism evidence="5 6">
    <name type="scientific">Cereibacter sphaeroides</name>
    <name type="common">Rhodobacter sphaeroides</name>
    <dbReference type="NCBI Taxonomy" id="1063"/>
    <lineage>
        <taxon>Bacteria</taxon>
        <taxon>Pseudomonadati</taxon>
        <taxon>Pseudomonadota</taxon>
        <taxon>Alphaproteobacteria</taxon>
        <taxon>Rhodobacterales</taxon>
        <taxon>Paracoccaceae</taxon>
        <taxon>Cereibacter</taxon>
    </lineage>
</organism>
<dbReference type="GO" id="GO:0008270">
    <property type="term" value="F:zinc ion binding"/>
    <property type="evidence" value="ECO:0007669"/>
    <property type="project" value="UniProtKB-UniRule"/>
</dbReference>
<dbReference type="EMBL" id="QWGP01000001">
    <property type="protein sequence ID" value="RHZ98829.1"/>
    <property type="molecule type" value="Genomic_DNA"/>
</dbReference>
<feature type="binding site" evidence="3">
    <location>
        <position position="18"/>
    </location>
    <ligand>
        <name>Zn(2+)</name>
        <dbReference type="ChEBI" id="CHEBI:29105"/>
    </ligand>
</feature>
<comment type="cofactor">
    <cofactor evidence="3">
        <name>Zn(2+)</name>
        <dbReference type="ChEBI" id="CHEBI:29105"/>
    </cofactor>
    <text evidence="3">Binds 1 zinc ion.</text>
</comment>
<dbReference type="Pfam" id="PF03884">
    <property type="entry name" value="YacG"/>
    <property type="match status" value="1"/>
</dbReference>
<dbReference type="InterPro" id="IPR013088">
    <property type="entry name" value="Znf_NHR/GATA"/>
</dbReference>
<comment type="similarity">
    <text evidence="3">Belongs to the DNA gyrase inhibitor YacG family.</text>
</comment>
<dbReference type="AlphaFoldDB" id="A0AAX1USA7"/>
<dbReference type="GO" id="GO:0008657">
    <property type="term" value="F:DNA topoisomerase type II (double strand cut, ATP-hydrolyzing) inhibitor activity"/>
    <property type="evidence" value="ECO:0007669"/>
    <property type="project" value="UniProtKB-UniRule"/>
</dbReference>
<keyword evidence="2 3" id="KW-0862">Zinc</keyword>
<sequence>MTCPICGRPAEARYRPFCSRRCADVDLGHWLKGNYRIPALGDEEETPDDRRPDDPEAPRH</sequence>
<feature type="compositionally biased region" description="Basic and acidic residues" evidence="4">
    <location>
        <begin position="48"/>
        <end position="60"/>
    </location>
</feature>
<protein>
    <recommendedName>
        <fullName evidence="3">DNA gyrase inhibitor YacG</fullName>
    </recommendedName>
</protein>
<comment type="function">
    <text evidence="3">Inhibits all the catalytic activities of DNA gyrase by preventing its interaction with DNA. Acts by binding directly to the C-terminal domain of GyrB, which probably disrupts DNA binding by the gyrase.</text>
</comment>
<dbReference type="Proteomes" id="UP000266305">
    <property type="component" value="Unassembled WGS sequence"/>
</dbReference>